<feature type="domain" description="WYL" evidence="2">
    <location>
        <begin position="139"/>
        <end position="203"/>
    </location>
</feature>
<organism evidence="3 4">
    <name type="scientific">Neorhizobium galegae bv. orientalis str. HAMBI 540</name>
    <dbReference type="NCBI Taxonomy" id="1028800"/>
    <lineage>
        <taxon>Bacteria</taxon>
        <taxon>Pseudomonadati</taxon>
        <taxon>Pseudomonadota</taxon>
        <taxon>Alphaproteobacteria</taxon>
        <taxon>Hyphomicrobiales</taxon>
        <taxon>Rhizobiaceae</taxon>
        <taxon>Rhizobium/Agrobacterium group</taxon>
        <taxon>Neorhizobium</taxon>
    </lineage>
</organism>
<dbReference type="InterPro" id="IPR026881">
    <property type="entry name" value="WYL_dom"/>
</dbReference>
<protein>
    <submittedName>
        <fullName evidence="3">Helix-turn-helix type 11 domain protein</fullName>
    </submittedName>
</protein>
<keyword evidence="4" id="KW-1185">Reference proteome</keyword>
<sequence>MTVARSERLLALLQTLRRYRQPVSGAKLAAETGVSLRTLYRDIASLQAQGAFIEGEAGLGYVLRPGFMLPPMMFSQEEIEALVLGSRWVAKTADPRLAAGAVDALAKIAAVLPPDLKEDLDNSTLLVGAPKRNEDKADLALIRRAIRAEHILELAYEDEKGALTHRRVWPFALGFFESVRVMIAWCELRQDFRHFRADRISSAAWTETRYPRRRPVLLKEWREAEGIPPQP</sequence>
<dbReference type="PANTHER" id="PTHR34580:SF3">
    <property type="entry name" value="PROTEIN PAFB"/>
    <property type="match status" value="1"/>
</dbReference>
<dbReference type="PROSITE" id="PS52050">
    <property type="entry name" value="WYL"/>
    <property type="match status" value="1"/>
</dbReference>
<gene>
    <name evidence="3" type="ORF">RG540_CH42820</name>
</gene>
<dbReference type="PATRIC" id="fig|1028800.3.peg.4339"/>
<dbReference type="RefSeq" id="WP_038592117.1">
    <property type="nucleotide sequence ID" value="NZ_HG938353.1"/>
</dbReference>
<proteinExistence type="predicted"/>
<dbReference type="Proteomes" id="UP000028181">
    <property type="component" value="Chromosome I"/>
</dbReference>
<dbReference type="Pfam" id="PF13280">
    <property type="entry name" value="WYL"/>
    <property type="match status" value="1"/>
</dbReference>
<dbReference type="HOGENOM" id="CLU_041141_7_1_5"/>
<evidence type="ECO:0000259" key="2">
    <source>
        <dbReference type="Pfam" id="PF13280"/>
    </source>
</evidence>
<dbReference type="GeneID" id="24255371"/>
<dbReference type="OrthoDB" id="9807255at2"/>
<accession>A0A068SX66</accession>
<evidence type="ECO:0000313" key="3">
    <source>
        <dbReference type="EMBL" id="CDN50424.1"/>
    </source>
</evidence>
<dbReference type="InterPro" id="IPR036390">
    <property type="entry name" value="WH_DNA-bd_sf"/>
</dbReference>
<dbReference type="AlphaFoldDB" id="A0A068SX66"/>
<evidence type="ECO:0000313" key="4">
    <source>
        <dbReference type="Proteomes" id="UP000028181"/>
    </source>
</evidence>
<dbReference type="PANTHER" id="PTHR34580">
    <property type="match status" value="1"/>
</dbReference>
<evidence type="ECO:0000259" key="1">
    <source>
        <dbReference type="Pfam" id="PF08279"/>
    </source>
</evidence>
<dbReference type="SUPFAM" id="SSF46785">
    <property type="entry name" value="Winged helix' DNA-binding domain"/>
    <property type="match status" value="1"/>
</dbReference>
<feature type="domain" description="Helix-turn-helix type 11" evidence="1">
    <location>
        <begin position="8"/>
        <end position="61"/>
    </location>
</feature>
<dbReference type="eggNOG" id="COG2378">
    <property type="taxonomic scope" value="Bacteria"/>
</dbReference>
<dbReference type="InterPro" id="IPR013196">
    <property type="entry name" value="HTH_11"/>
</dbReference>
<dbReference type="InterPro" id="IPR051534">
    <property type="entry name" value="CBASS_pafABC_assoc_protein"/>
</dbReference>
<name>A0A068SX66_NEOGA</name>
<dbReference type="Gene3D" id="1.10.10.10">
    <property type="entry name" value="Winged helix-like DNA-binding domain superfamily/Winged helix DNA-binding domain"/>
    <property type="match status" value="1"/>
</dbReference>
<dbReference type="Pfam" id="PF08279">
    <property type="entry name" value="HTH_11"/>
    <property type="match status" value="1"/>
</dbReference>
<dbReference type="EMBL" id="HG938353">
    <property type="protein sequence ID" value="CDN50424.1"/>
    <property type="molecule type" value="Genomic_DNA"/>
</dbReference>
<reference evidence="4" key="1">
    <citation type="journal article" date="2014" name="BMC Genomics">
        <title>Genome sequencing of two Neorhizobium galegae strains reveals a noeT gene responsible for the unusual acetylation of the nodulation factors.</title>
        <authorList>
            <person name="Osterman J."/>
            <person name="Marsh J."/>
            <person name="Laine P.K."/>
            <person name="Zeng Z."/>
            <person name="Alatalo E."/>
            <person name="Sullivan J.T."/>
            <person name="Young J.P."/>
            <person name="Thomas-Oates J."/>
            <person name="Paulin L."/>
            <person name="Lindstrom K."/>
        </authorList>
    </citation>
    <scope>NUCLEOTIDE SEQUENCE [LARGE SCALE GENOMIC DNA]</scope>
    <source>
        <strain evidence="4">HAMBI 540</strain>
    </source>
</reference>
<dbReference type="KEGG" id="ngg:RG540_CH42820"/>
<dbReference type="InterPro" id="IPR036388">
    <property type="entry name" value="WH-like_DNA-bd_sf"/>
</dbReference>